<sequence>MARLRRMMAGLLVAALPLVAQAQESPLRALMTADETREWDGVGRLDLGGGGFCTASLIAPQLVLTAAHCLFDKRTGARLDEAGFQFLAGWRDGRAQSYRGVRRALPHPEFVPGGSGEMAVVARDIALVELDRPIRDTQVLPFPTQKRPADGAEVGVVSYAHDRSERPSLQELCHVLDRRSQALILSCDVDFGSSGAPVFVIEDGQPRIVSVVSAKARATSGKVSLGASLEAPLAELMALMNRTDGIFTRAEPRVERLSASEARRRTGAKFVRP</sequence>
<proteinExistence type="predicted"/>
<dbReference type="InterPro" id="IPR001314">
    <property type="entry name" value="Peptidase_S1A"/>
</dbReference>
<dbReference type="STRING" id="441119.SAMN04488047_102259"/>
<gene>
    <name evidence="4" type="ORF">SAMN04488047_102259</name>
</gene>
<organism evidence="4 5">
    <name type="scientific">Tranquillimonas alkanivorans</name>
    <dbReference type="NCBI Taxonomy" id="441119"/>
    <lineage>
        <taxon>Bacteria</taxon>
        <taxon>Pseudomonadati</taxon>
        <taxon>Pseudomonadota</taxon>
        <taxon>Alphaproteobacteria</taxon>
        <taxon>Rhodobacterales</taxon>
        <taxon>Roseobacteraceae</taxon>
        <taxon>Tranquillimonas</taxon>
    </lineage>
</organism>
<evidence type="ECO:0000313" key="5">
    <source>
        <dbReference type="Proteomes" id="UP000199356"/>
    </source>
</evidence>
<dbReference type="PANTHER" id="PTHR15462">
    <property type="entry name" value="SERINE PROTEASE"/>
    <property type="match status" value="1"/>
</dbReference>
<dbReference type="PROSITE" id="PS50240">
    <property type="entry name" value="TRYPSIN_DOM"/>
    <property type="match status" value="1"/>
</dbReference>
<feature type="signal peptide" evidence="2">
    <location>
        <begin position="1"/>
        <end position="22"/>
    </location>
</feature>
<dbReference type="Proteomes" id="UP000199356">
    <property type="component" value="Unassembled WGS sequence"/>
</dbReference>
<evidence type="ECO:0000259" key="3">
    <source>
        <dbReference type="PROSITE" id="PS50240"/>
    </source>
</evidence>
<dbReference type="EMBL" id="FOXA01000002">
    <property type="protein sequence ID" value="SFP08623.1"/>
    <property type="molecule type" value="Genomic_DNA"/>
</dbReference>
<dbReference type="InterPro" id="IPR001254">
    <property type="entry name" value="Trypsin_dom"/>
</dbReference>
<evidence type="ECO:0000256" key="2">
    <source>
        <dbReference type="SAM" id="SignalP"/>
    </source>
</evidence>
<dbReference type="SMART" id="SM00020">
    <property type="entry name" value="Tryp_SPc"/>
    <property type="match status" value="1"/>
</dbReference>
<dbReference type="InterPro" id="IPR009003">
    <property type="entry name" value="Peptidase_S1_PA"/>
</dbReference>
<dbReference type="PRINTS" id="PR00722">
    <property type="entry name" value="CHYMOTRYPSIN"/>
</dbReference>
<dbReference type="GO" id="GO:0004252">
    <property type="term" value="F:serine-type endopeptidase activity"/>
    <property type="evidence" value="ECO:0007669"/>
    <property type="project" value="InterPro"/>
</dbReference>
<dbReference type="InterPro" id="IPR043504">
    <property type="entry name" value="Peptidase_S1_PA_chymotrypsin"/>
</dbReference>
<dbReference type="AlphaFoldDB" id="A0A1I5MGI0"/>
<feature type="domain" description="Peptidase S1" evidence="3">
    <location>
        <begin position="7"/>
        <end position="262"/>
    </location>
</feature>
<dbReference type="InterPro" id="IPR050966">
    <property type="entry name" value="Glutamyl_endopeptidase"/>
</dbReference>
<dbReference type="Gene3D" id="2.40.10.10">
    <property type="entry name" value="Trypsin-like serine proteases"/>
    <property type="match status" value="2"/>
</dbReference>
<keyword evidence="5" id="KW-1185">Reference proteome</keyword>
<dbReference type="Pfam" id="PF00089">
    <property type="entry name" value="Trypsin"/>
    <property type="match status" value="1"/>
</dbReference>
<evidence type="ECO:0000256" key="1">
    <source>
        <dbReference type="ARBA" id="ARBA00022729"/>
    </source>
</evidence>
<dbReference type="InterPro" id="IPR018114">
    <property type="entry name" value="TRYPSIN_HIS"/>
</dbReference>
<name>A0A1I5MGI0_9RHOB</name>
<protein>
    <submittedName>
        <fullName evidence="4">V8-like Glu-specific endopeptidase</fullName>
    </submittedName>
</protein>
<dbReference type="SUPFAM" id="SSF50494">
    <property type="entry name" value="Trypsin-like serine proteases"/>
    <property type="match status" value="1"/>
</dbReference>
<dbReference type="RefSeq" id="WP_245759168.1">
    <property type="nucleotide sequence ID" value="NZ_FOXA01000002.1"/>
</dbReference>
<dbReference type="GO" id="GO:0006508">
    <property type="term" value="P:proteolysis"/>
    <property type="evidence" value="ECO:0007669"/>
    <property type="project" value="InterPro"/>
</dbReference>
<dbReference type="PROSITE" id="PS00134">
    <property type="entry name" value="TRYPSIN_HIS"/>
    <property type="match status" value="1"/>
</dbReference>
<accession>A0A1I5MGI0</accession>
<dbReference type="PANTHER" id="PTHR15462:SF8">
    <property type="entry name" value="SERINE PROTEASE"/>
    <property type="match status" value="1"/>
</dbReference>
<reference evidence="4 5" key="1">
    <citation type="submission" date="2016-10" db="EMBL/GenBank/DDBJ databases">
        <authorList>
            <person name="de Groot N.N."/>
        </authorList>
    </citation>
    <scope>NUCLEOTIDE SEQUENCE [LARGE SCALE GENOMIC DNA]</scope>
    <source>
        <strain evidence="4 5">DSM 19547</strain>
    </source>
</reference>
<keyword evidence="1 2" id="KW-0732">Signal</keyword>
<feature type="chain" id="PRO_5011699536" evidence="2">
    <location>
        <begin position="23"/>
        <end position="273"/>
    </location>
</feature>
<evidence type="ECO:0000313" key="4">
    <source>
        <dbReference type="EMBL" id="SFP08623.1"/>
    </source>
</evidence>